<reference evidence="1 2" key="1">
    <citation type="journal article" date="2015" name="Genome Announc.">
        <title>Complete Genome Sequence of Microcystis aeruginosa NIES-2549, a Bloom-Forming Cyanobacterium from Lake Kasumigaura, Japan.</title>
        <authorList>
            <person name="Yamaguchi H."/>
            <person name="Suzuki S."/>
            <person name="Tanabe Y."/>
            <person name="Osana Y."/>
            <person name="Shimura Y."/>
            <person name="Ishida K."/>
            <person name="Kawachi M."/>
        </authorList>
    </citation>
    <scope>NUCLEOTIDE SEQUENCE [LARGE SCALE GENOMIC DNA]</scope>
    <source>
        <strain evidence="1 2">NIES-2549</strain>
    </source>
</reference>
<dbReference type="EMBL" id="CP011304">
    <property type="protein sequence ID" value="AKE64373.1"/>
    <property type="molecule type" value="Genomic_DNA"/>
</dbReference>
<sequence>MDALGGFLAFSFPLSIDFNAGLDLIFVFNQQVVCSPLPPLKKGTSGAKSSSFQKIRV</sequence>
<organism evidence="1 2">
    <name type="scientific">Microcystis aeruginosa NIES-2549</name>
    <dbReference type="NCBI Taxonomy" id="1641812"/>
    <lineage>
        <taxon>Bacteria</taxon>
        <taxon>Bacillati</taxon>
        <taxon>Cyanobacteriota</taxon>
        <taxon>Cyanophyceae</taxon>
        <taxon>Oscillatoriophycideae</taxon>
        <taxon>Chroococcales</taxon>
        <taxon>Microcystaceae</taxon>
        <taxon>Microcystis</taxon>
    </lineage>
</organism>
<dbReference type="HOGENOM" id="CLU_2991597_0_0_3"/>
<evidence type="ECO:0000313" key="1">
    <source>
        <dbReference type="EMBL" id="AKE64373.1"/>
    </source>
</evidence>
<dbReference type="PATRIC" id="fig|1641812.3.peg.2094"/>
<protein>
    <submittedName>
        <fullName evidence="1">Uncharacterized protein</fullName>
    </submittedName>
</protein>
<name>A0A0F6RLH8_MICAE</name>
<dbReference type="AlphaFoldDB" id="A0A0F6RLH8"/>
<dbReference type="Proteomes" id="UP000034103">
    <property type="component" value="Chromosome"/>
</dbReference>
<proteinExistence type="predicted"/>
<accession>A0A0F6RLH8</accession>
<gene>
    <name evidence="1" type="ORF">MYAER_2025</name>
</gene>
<evidence type="ECO:0000313" key="2">
    <source>
        <dbReference type="Proteomes" id="UP000034103"/>
    </source>
</evidence>